<evidence type="ECO:0000259" key="1">
    <source>
        <dbReference type="PROSITE" id="PS51186"/>
    </source>
</evidence>
<dbReference type="InterPro" id="IPR000182">
    <property type="entry name" value="GNAT_dom"/>
</dbReference>
<dbReference type="Gene3D" id="3.40.630.30">
    <property type="match status" value="1"/>
</dbReference>
<reference evidence="2 3" key="1">
    <citation type="journal article" date="2016" name="Nat. Biotechnol.">
        <title>Measurement of bacterial replication rates in microbial communities.</title>
        <authorList>
            <person name="Brown C.T."/>
            <person name="Olm M.R."/>
            <person name="Thomas B.C."/>
            <person name="Banfield J.F."/>
        </authorList>
    </citation>
    <scope>NUCLEOTIDE SEQUENCE [LARGE SCALE GENOMIC DNA]</scope>
    <source>
        <strain evidence="2">45_41</strain>
    </source>
</reference>
<feature type="domain" description="N-acetyltransferase" evidence="1">
    <location>
        <begin position="2"/>
        <end position="135"/>
    </location>
</feature>
<evidence type="ECO:0000313" key="3">
    <source>
        <dbReference type="Proteomes" id="UP000186549"/>
    </source>
</evidence>
<accession>A0A1Q6HZT8</accession>
<protein>
    <submittedName>
        <fullName evidence="2">GNAT family N-acetyltransferase</fullName>
    </submittedName>
</protein>
<dbReference type="Proteomes" id="UP000186549">
    <property type="component" value="Unassembled WGS sequence"/>
</dbReference>
<dbReference type="AlphaFoldDB" id="A0A1Q6HZT8"/>
<dbReference type="Pfam" id="PF00583">
    <property type="entry name" value="Acetyltransf_1"/>
    <property type="match status" value="1"/>
</dbReference>
<dbReference type="CDD" id="cd04301">
    <property type="entry name" value="NAT_SF"/>
    <property type="match status" value="1"/>
</dbReference>
<dbReference type="InterPro" id="IPR016181">
    <property type="entry name" value="Acyl_CoA_acyltransferase"/>
</dbReference>
<organism evidence="2 3">
    <name type="scientific">Bacteroides uniformis</name>
    <dbReference type="NCBI Taxonomy" id="820"/>
    <lineage>
        <taxon>Bacteria</taxon>
        <taxon>Pseudomonadati</taxon>
        <taxon>Bacteroidota</taxon>
        <taxon>Bacteroidia</taxon>
        <taxon>Bacteroidales</taxon>
        <taxon>Bacteroidaceae</taxon>
        <taxon>Bacteroides</taxon>
    </lineage>
</organism>
<gene>
    <name evidence="2" type="ORF">BHV79_11620</name>
</gene>
<dbReference type="PROSITE" id="PS51186">
    <property type="entry name" value="GNAT"/>
    <property type="match status" value="1"/>
</dbReference>
<sequence length="135" mass="16381">MIRLQRITTADTDLYSYMEKLMTQSFPSEEYRELEELRKYTDTKTHFYNNIIFHNNTPVGLITYWDFGHFYYIEHFAIDPTQRNGGYGKSVLNHLCQLLKHPIVLEVEIPEEEMAKRRINFYQRQGFSLWEKPYQ</sequence>
<keyword evidence="2" id="KW-0808">Transferase</keyword>
<proteinExistence type="predicted"/>
<dbReference type="SUPFAM" id="SSF55729">
    <property type="entry name" value="Acyl-CoA N-acyltransferases (Nat)"/>
    <property type="match status" value="1"/>
</dbReference>
<comment type="caution">
    <text evidence="2">The sequence shown here is derived from an EMBL/GenBank/DDBJ whole genome shotgun (WGS) entry which is preliminary data.</text>
</comment>
<feature type="non-terminal residue" evidence="2">
    <location>
        <position position="135"/>
    </location>
</feature>
<dbReference type="EMBL" id="MNQU01000236">
    <property type="protein sequence ID" value="OKZ32128.1"/>
    <property type="molecule type" value="Genomic_DNA"/>
</dbReference>
<name>A0A1Q6HZT8_BACUN</name>
<evidence type="ECO:0000313" key="2">
    <source>
        <dbReference type="EMBL" id="OKZ32128.1"/>
    </source>
</evidence>
<dbReference type="GO" id="GO:0016747">
    <property type="term" value="F:acyltransferase activity, transferring groups other than amino-acyl groups"/>
    <property type="evidence" value="ECO:0007669"/>
    <property type="project" value="InterPro"/>
</dbReference>